<organism evidence="3 4">
    <name type="scientific">Protopolystoma xenopodis</name>
    <dbReference type="NCBI Taxonomy" id="117903"/>
    <lineage>
        <taxon>Eukaryota</taxon>
        <taxon>Metazoa</taxon>
        <taxon>Spiralia</taxon>
        <taxon>Lophotrochozoa</taxon>
        <taxon>Platyhelminthes</taxon>
        <taxon>Monogenea</taxon>
        <taxon>Polyopisthocotylea</taxon>
        <taxon>Polystomatidea</taxon>
        <taxon>Polystomatidae</taxon>
        <taxon>Protopolystoma</taxon>
    </lineage>
</organism>
<name>A0A3S5BQ72_9PLAT</name>
<dbReference type="PANTHER" id="PTHR45727">
    <property type="entry name" value="NPC INTRACELLULAR CHOLESTEROL TRANSPORTER 1"/>
    <property type="match status" value="1"/>
</dbReference>
<dbReference type="GO" id="GO:0016020">
    <property type="term" value="C:membrane"/>
    <property type="evidence" value="ECO:0007669"/>
    <property type="project" value="TreeGrafter"/>
</dbReference>
<reference evidence="3" key="1">
    <citation type="submission" date="2018-11" db="EMBL/GenBank/DDBJ databases">
        <authorList>
            <consortium name="Pathogen Informatics"/>
        </authorList>
    </citation>
    <scope>NUCLEOTIDE SEQUENCE</scope>
</reference>
<dbReference type="GO" id="GO:0015918">
    <property type="term" value="P:sterol transport"/>
    <property type="evidence" value="ECO:0007669"/>
    <property type="project" value="TreeGrafter"/>
</dbReference>
<sequence>MLIVDLKLTLGFSGILIVLASVSSAIGIWSYAGWPASMIIIEVIPFLVLAIGVDNIFIIVQHFEFDHSHTKSILTPSHSSDQHLGMTDSTGLGSYSDQQAVSGKELSVTKTCSNSEVALSSSSALDGPPLPTSMVHGQSEGELLLFRQKQNDINRAVQARVAHTLAQVGPSMLLCSLSECVAFFLGKSVI</sequence>
<dbReference type="PROSITE" id="PS50156">
    <property type="entry name" value="SSD"/>
    <property type="match status" value="1"/>
</dbReference>
<proteinExistence type="predicted"/>
<dbReference type="PANTHER" id="PTHR45727:SF2">
    <property type="entry name" value="NPC INTRACELLULAR CHOLESTEROL TRANSPORTER 1"/>
    <property type="match status" value="1"/>
</dbReference>
<dbReference type="GO" id="GO:0032934">
    <property type="term" value="F:sterol binding"/>
    <property type="evidence" value="ECO:0007669"/>
    <property type="project" value="TreeGrafter"/>
</dbReference>
<keyword evidence="1" id="KW-1133">Transmembrane helix</keyword>
<comment type="caution">
    <text evidence="3">The sequence shown here is derived from an EMBL/GenBank/DDBJ whole genome shotgun (WGS) entry which is preliminary data.</text>
</comment>
<dbReference type="EMBL" id="CAAALY010247177">
    <property type="protein sequence ID" value="VEL34192.1"/>
    <property type="molecule type" value="Genomic_DNA"/>
</dbReference>
<keyword evidence="1" id="KW-0812">Transmembrane</keyword>
<keyword evidence="1" id="KW-0472">Membrane</keyword>
<dbReference type="InterPro" id="IPR000731">
    <property type="entry name" value="SSD"/>
</dbReference>
<feature type="domain" description="SSD" evidence="2">
    <location>
        <begin position="1"/>
        <end position="190"/>
    </location>
</feature>
<evidence type="ECO:0000313" key="3">
    <source>
        <dbReference type="EMBL" id="VEL34192.1"/>
    </source>
</evidence>
<feature type="transmembrane region" description="Helical" evidence="1">
    <location>
        <begin position="34"/>
        <end position="60"/>
    </location>
</feature>
<keyword evidence="4" id="KW-1185">Reference proteome</keyword>
<dbReference type="InterPro" id="IPR053958">
    <property type="entry name" value="HMGCR/SNAP/NPC1-like_SSD"/>
</dbReference>
<dbReference type="Pfam" id="PF12349">
    <property type="entry name" value="Sterol-sensing"/>
    <property type="match status" value="2"/>
</dbReference>
<evidence type="ECO:0000259" key="2">
    <source>
        <dbReference type="PROSITE" id="PS50156"/>
    </source>
</evidence>
<dbReference type="Proteomes" id="UP000784294">
    <property type="component" value="Unassembled WGS sequence"/>
</dbReference>
<dbReference type="OrthoDB" id="6284175at2759"/>
<dbReference type="Gene3D" id="1.20.1640.10">
    <property type="entry name" value="Multidrug efflux transporter AcrB transmembrane domain"/>
    <property type="match status" value="1"/>
</dbReference>
<evidence type="ECO:0000256" key="1">
    <source>
        <dbReference type="SAM" id="Phobius"/>
    </source>
</evidence>
<gene>
    <name evidence="3" type="ORF">PXEA_LOCUS27632</name>
</gene>
<dbReference type="AlphaFoldDB" id="A0A3S5BQ72"/>
<evidence type="ECO:0000313" key="4">
    <source>
        <dbReference type="Proteomes" id="UP000784294"/>
    </source>
</evidence>
<dbReference type="SUPFAM" id="SSF82866">
    <property type="entry name" value="Multidrug efflux transporter AcrB transmembrane domain"/>
    <property type="match status" value="1"/>
</dbReference>
<accession>A0A3S5BQ72</accession>
<protein>
    <recommendedName>
        <fullName evidence="2">SSD domain-containing protein</fullName>
    </recommendedName>
</protein>